<evidence type="ECO:0000313" key="6">
    <source>
        <dbReference type="Proteomes" id="UP000019489"/>
    </source>
</evidence>
<dbReference type="PRINTS" id="PR00081">
    <property type="entry name" value="GDHRDH"/>
</dbReference>
<dbReference type="Gene3D" id="3.40.50.720">
    <property type="entry name" value="NAD(P)-binding Rossmann-like Domain"/>
    <property type="match status" value="1"/>
</dbReference>
<accession>W9GF88</accession>
<evidence type="ECO:0000256" key="3">
    <source>
        <dbReference type="RuleBase" id="RU000363"/>
    </source>
</evidence>
<feature type="domain" description="Ketoreductase" evidence="4">
    <location>
        <begin position="7"/>
        <end position="182"/>
    </location>
</feature>
<dbReference type="SUPFAM" id="SSF51735">
    <property type="entry name" value="NAD(P)-binding Rossmann-fold domains"/>
    <property type="match status" value="1"/>
</dbReference>
<comment type="similarity">
    <text evidence="1 3">Belongs to the short-chain dehydrogenases/reductases (SDR) family.</text>
</comment>
<dbReference type="Pfam" id="PF00106">
    <property type="entry name" value="adh_short"/>
    <property type="match status" value="1"/>
</dbReference>
<dbReference type="InterPro" id="IPR036291">
    <property type="entry name" value="NAD(P)-bd_dom_sf"/>
</dbReference>
<dbReference type="InterPro" id="IPR002347">
    <property type="entry name" value="SDR_fam"/>
</dbReference>
<name>W9GF88_9MICO</name>
<evidence type="ECO:0000256" key="2">
    <source>
        <dbReference type="ARBA" id="ARBA00023002"/>
    </source>
</evidence>
<gene>
    <name evidence="5" type="ORF">N865_05305</name>
</gene>
<dbReference type="GO" id="GO:0016491">
    <property type="term" value="F:oxidoreductase activity"/>
    <property type="evidence" value="ECO:0007669"/>
    <property type="project" value="UniProtKB-KW"/>
</dbReference>
<dbReference type="eggNOG" id="COG0300">
    <property type="taxonomic scope" value="Bacteria"/>
</dbReference>
<dbReference type="GO" id="GO:0016020">
    <property type="term" value="C:membrane"/>
    <property type="evidence" value="ECO:0007669"/>
    <property type="project" value="TreeGrafter"/>
</dbReference>
<dbReference type="RefSeq" id="WP_034803052.1">
    <property type="nucleotide sequence ID" value="NZ_AWSA01000010.1"/>
</dbReference>
<dbReference type="OrthoDB" id="3784334at2"/>
<dbReference type="STRING" id="1386089.N865_05305"/>
<dbReference type="CDD" id="cd05233">
    <property type="entry name" value="SDR_c"/>
    <property type="match status" value="1"/>
</dbReference>
<comment type="caution">
    <text evidence="5">The sequence shown here is derived from an EMBL/GenBank/DDBJ whole genome shotgun (WGS) entry which is preliminary data.</text>
</comment>
<proteinExistence type="inferred from homology"/>
<evidence type="ECO:0000313" key="5">
    <source>
        <dbReference type="EMBL" id="EWT02504.1"/>
    </source>
</evidence>
<dbReference type="Proteomes" id="UP000019489">
    <property type="component" value="Unassembled WGS sequence"/>
</dbReference>
<dbReference type="PATRIC" id="fig|1386089.3.peg.1299"/>
<dbReference type="SMART" id="SM00822">
    <property type="entry name" value="PKS_KR"/>
    <property type="match status" value="1"/>
</dbReference>
<evidence type="ECO:0000256" key="1">
    <source>
        <dbReference type="ARBA" id="ARBA00006484"/>
    </source>
</evidence>
<dbReference type="EMBL" id="AWSA01000010">
    <property type="protein sequence ID" value="EWT02504.1"/>
    <property type="molecule type" value="Genomic_DNA"/>
</dbReference>
<keyword evidence="2" id="KW-0560">Oxidoreductase</keyword>
<reference evidence="5 6" key="1">
    <citation type="submission" date="2013-08" db="EMBL/GenBank/DDBJ databases">
        <title>Intrasporangium oryzae NRRL B-24470.</title>
        <authorList>
            <person name="Liu H."/>
            <person name="Wang G."/>
        </authorList>
    </citation>
    <scope>NUCLEOTIDE SEQUENCE [LARGE SCALE GENOMIC DNA]</scope>
    <source>
        <strain evidence="5 6">NRRL B-24470</strain>
    </source>
</reference>
<dbReference type="PANTHER" id="PTHR44196">
    <property type="entry name" value="DEHYDROGENASE/REDUCTASE SDR FAMILY MEMBER 7B"/>
    <property type="match status" value="1"/>
</dbReference>
<organism evidence="5 6">
    <name type="scientific">Intrasporangium oryzae NRRL B-24470</name>
    <dbReference type="NCBI Taxonomy" id="1386089"/>
    <lineage>
        <taxon>Bacteria</taxon>
        <taxon>Bacillati</taxon>
        <taxon>Actinomycetota</taxon>
        <taxon>Actinomycetes</taxon>
        <taxon>Micrococcales</taxon>
        <taxon>Intrasporangiaceae</taxon>
        <taxon>Intrasporangium</taxon>
    </lineage>
</organism>
<dbReference type="InterPro" id="IPR057326">
    <property type="entry name" value="KR_dom"/>
</dbReference>
<dbReference type="PRINTS" id="PR00080">
    <property type="entry name" value="SDRFAMILY"/>
</dbReference>
<evidence type="ECO:0000259" key="4">
    <source>
        <dbReference type="SMART" id="SM00822"/>
    </source>
</evidence>
<sequence length="228" mass="23285">MTTLDGAHVLVLGATGGLGSAIAHRLTGEGARLTLSARDPARLATLADSLGDSVLTTVPADLTRPDAPTAVLARASAAAPLDGIVNAAGVVAFGDAADLDDDTFDELLLLDLVAPVRLVRAAAEHLAEGGFVAQVSAVVAERPMPGMAAYSAVKAGLTAFDAAVATELRRRRIRVLDARPPHTETGLADRPIAGSAPRLPQGLDPAVVAARIVQAILDDERDLPSTAF</sequence>
<dbReference type="AlphaFoldDB" id="W9GF88"/>
<keyword evidence="6" id="KW-1185">Reference proteome</keyword>
<dbReference type="PANTHER" id="PTHR44196:SF1">
    <property type="entry name" value="DEHYDROGENASE_REDUCTASE SDR FAMILY MEMBER 7B"/>
    <property type="match status" value="1"/>
</dbReference>
<protein>
    <submittedName>
        <fullName evidence="5">Short-chain dehydrogenase</fullName>
    </submittedName>
</protein>